<dbReference type="GO" id="GO:0004792">
    <property type="term" value="F:thiosulfate-cyanide sulfurtransferase activity"/>
    <property type="evidence" value="ECO:0007669"/>
    <property type="project" value="TreeGrafter"/>
</dbReference>
<dbReference type="InterPro" id="IPR000594">
    <property type="entry name" value="ThiF_NAD_FAD-bd"/>
</dbReference>
<evidence type="ECO:0000256" key="5">
    <source>
        <dbReference type="PIRSR" id="PIRSR612731-4"/>
    </source>
</evidence>
<dbReference type="CDD" id="cd00757">
    <property type="entry name" value="ThiF_MoeB_HesA_family"/>
    <property type="match status" value="1"/>
</dbReference>
<keyword evidence="3" id="KW-0067">ATP-binding</keyword>
<dbReference type="FunFam" id="3.40.50.720:FF:000080">
    <property type="entry name" value="Thiazole biosynthesis adenylyltransferase ThiF"/>
    <property type="match status" value="1"/>
</dbReference>
<keyword evidence="7" id="KW-0808">Transferase</keyword>
<feature type="binding site" evidence="3">
    <location>
        <position position="39"/>
    </location>
    <ligand>
        <name>ATP</name>
        <dbReference type="ChEBI" id="CHEBI:30616"/>
    </ligand>
</feature>
<evidence type="ECO:0000256" key="2">
    <source>
        <dbReference type="PIRSR" id="PIRSR612731-1"/>
    </source>
</evidence>
<name>A0AAE5LK94_9VIBR</name>
<dbReference type="InterPro" id="IPR012731">
    <property type="entry name" value="Adenyl_ThiF"/>
</dbReference>
<keyword evidence="3" id="KW-0547">Nucleotide-binding</keyword>
<comment type="similarity">
    <text evidence="1">Belongs to the HesA/MoeB/ThiF family.</text>
</comment>
<dbReference type="Pfam" id="PF00899">
    <property type="entry name" value="ThiF"/>
    <property type="match status" value="1"/>
</dbReference>
<dbReference type="GO" id="GO:0008641">
    <property type="term" value="F:ubiquitin-like modifier activating enzyme activity"/>
    <property type="evidence" value="ECO:0007669"/>
    <property type="project" value="InterPro"/>
</dbReference>
<dbReference type="EMBL" id="VTXO01000020">
    <property type="protein sequence ID" value="NOI83605.1"/>
    <property type="molecule type" value="Genomic_DNA"/>
</dbReference>
<evidence type="ECO:0000313" key="7">
    <source>
        <dbReference type="EMBL" id="NOI83605.1"/>
    </source>
</evidence>
<evidence type="ECO:0000256" key="3">
    <source>
        <dbReference type="PIRSR" id="PIRSR612731-2"/>
    </source>
</evidence>
<dbReference type="Gene3D" id="3.40.50.720">
    <property type="entry name" value="NAD(P)-binding Rossmann-like Domain"/>
    <property type="match status" value="1"/>
</dbReference>
<dbReference type="SUPFAM" id="SSF69572">
    <property type="entry name" value="Activating enzymes of the ubiquitin-like proteins"/>
    <property type="match status" value="1"/>
</dbReference>
<comment type="cofactor">
    <cofactor evidence="4">
        <name>Zn(2+)</name>
        <dbReference type="ChEBI" id="CHEBI:29105"/>
    </cofactor>
    <text evidence="4">Binds 1 zinc ion per subunit.</text>
</comment>
<feature type="binding site" evidence="4">
    <location>
        <position position="181"/>
    </location>
    <ligand>
        <name>Zn(2+)</name>
        <dbReference type="ChEBI" id="CHEBI:29105"/>
    </ligand>
</feature>
<organism evidence="7 8">
    <name type="scientific">Vibrio tubiashii</name>
    <dbReference type="NCBI Taxonomy" id="29498"/>
    <lineage>
        <taxon>Bacteria</taxon>
        <taxon>Pseudomonadati</taxon>
        <taxon>Pseudomonadota</taxon>
        <taxon>Gammaproteobacteria</taxon>
        <taxon>Vibrionales</taxon>
        <taxon>Vibrionaceae</taxon>
        <taxon>Vibrio</taxon>
        <taxon>Vibrio oreintalis group</taxon>
    </lineage>
</organism>
<comment type="caution">
    <text evidence="7">The sequence shown here is derived from an EMBL/GenBank/DDBJ whole genome shotgun (WGS) entry which is preliminary data.</text>
</comment>
<evidence type="ECO:0000259" key="6">
    <source>
        <dbReference type="Pfam" id="PF00899"/>
    </source>
</evidence>
<evidence type="ECO:0000256" key="1">
    <source>
        <dbReference type="ARBA" id="ARBA00009919"/>
    </source>
</evidence>
<feature type="binding site" evidence="3">
    <location>
        <position position="60"/>
    </location>
    <ligand>
        <name>ATP</name>
        <dbReference type="ChEBI" id="CHEBI:30616"/>
    </ligand>
</feature>
<dbReference type="GO" id="GO:0008146">
    <property type="term" value="F:sulfotransferase activity"/>
    <property type="evidence" value="ECO:0007669"/>
    <property type="project" value="TreeGrafter"/>
</dbReference>
<dbReference type="GO" id="GO:0005829">
    <property type="term" value="C:cytosol"/>
    <property type="evidence" value="ECO:0007669"/>
    <property type="project" value="TreeGrafter"/>
</dbReference>
<keyword evidence="7" id="KW-0548">Nucleotidyltransferase</keyword>
<feature type="binding site" evidence="3">
    <location>
        <position position="84"/>
    </location>
    <ligand>
        <name>ATP</name>
        <dbReference type="ChEBI" id="CHEBI:30616"/>
    </ligand>
</feature>
<dbReference type="PANTHER" id="PTHR10953">
    <property type="entry name" value="UBIQUITIN-ACTIVATING ENZYME E1"/>
    <property type="match status" value="1"/>
</dbReference>
<dbReference type="NCBIfam" id="TIGR02356">
    <property type="entry name" value="adenyl_thiF"/>
    <property type="match status" value="1"/>
</dbReference>
<reference evidence="7 8" key="1">
    <citation type="submission" date="2019-08" db="EMBL/GenBank/DDBJ databases">
        <title>Draft genome sequencing and comparative genomics of hatchery-associated Vibrios.</title>
        <authorList>
            <person name="Kehlet-Delgado H."/>
            <person name="Mueller R.S."/>
        </authorList>
    </citation>
    <scope>NUCLEOTIDE SEQUENCE [LARGE SCALE GENOMIC DNA]</scope>
    <source>
        <strain evidence="7 8">01-65-5-1</strain>
    </source>
</reference>
<dbReference type="RefSeq" id="WP_171325890.1">
    <property type="nucleotide sequence ID" value="NZ_VTXO01000020.1"/>
</dbReference>
<feature type="binding site" evidence="3">
    <location>
        <position position="71"/>
    </location>
    <ligand>
        <name>ATP</name>
        <dbReference type="ChEBI" id="CHEBI:30616"/>
    </ligand>
</feature>
<dbReference type="InterPro" id="IPR045886">
    <property type="entry name" value="ThiF/MoeB/HesA"/>
</dbReference>
<feature type="binding site" evidence="4">
    <location>
        <position position="178"/>
    </location>
    <ligand>
        <name>Zn(2+)</name>
        <dbReference type="ChEBI" id="CHEBI:29105"/>
    </ligand>
</feature>
<keyword evidence="4" id="KW-0862">Zinc</keyword>
<dbReference type="InterPro" id="IPR035985">
    <property type="entry name" value="Ubiquitin-activating_enz"/>
</dbReference>
<dbReference type="AlphaFoldDB" id="A0AAE5LK94"/>
<feature type="cross-link" description="Glycyl cysteine dithioester (Cys-Gly) (interchain with G-Cter in ThiS)" evidence="5">
    <location>
        <position position="194"/>
    </location>
</feature>
<evidence type="ECO:0000256" key="4">
    <source>
        <dbReference type="PIRSR" id="PIRSR612731-3"/>
    </source>
</evidence>
<accession>A0AAE5LK94</accession>
<dbReference type="GO" id="GO:0005524">
    <property type="term" value="F:ATP binding"/>
    <property type="evidence" value="ECO:0007669"/>
    <property type="project" value="UniProtKB-KW"/>
</dbReference>
<dbReference type="PANTHER" id="PTHR10953:SF240">
    <property type="entry name" value="SULFUR CARRIER PROTEIN THIS ADENYLYLTRANSFERASE"/>
    <property type="match status" value="1"/>
</dbReference>
<feature type="domain" description="THIF-type NAD/FAD binding fold" evidence="6">
    <location>
        <begin position="10"/>
        <end position="254"/>
    </location>
</feature>
<dbReference type="GO" id="GO:0016779">
    <property type="term" value="F:nucleotidyltransferase activity"/>
    <property type="evidence" value="ECO:0007669"/>
    <property type="project" value="UniProtKB-KW"/>
</dbReference>
<feature type="binding site" evidence="3">
    <location>
        <position position="108"/>
    </location>
    <ligand>
        <name>ATP</name>
        <dbReference type="ChEBI" id="CHEBI:30616"/>
    </ligand>
</feature>
<feature type="binding site" evidence="3">
    <location>
        <begin position="128"/>
        <end position="132"/>
    </location>
    <ligand>
        <name>ATP</name>
        <dbReference type="ChEBI" id="CHEBI:30616"/>
    </ligand>
</feature>
<feature type="binding site" evidence="4">
    <location>
        <position position="252"/>
    </location>
    <ligand>
        <name>Zn(2+)</name>
        <dbReference type="ChEBI" id="CHEBI:29105"/>
    </ligand>
</feature>
<feature type="active site" description="Glycyl persulfide ester intermediate" evidence="2">
    <location>
        <position position="194"/>
    </location>
</feature>
<sequence>MLTDQQFLRYQRQVALPEIAESGQERLIKSHVLIIGCGGLGSAASLYLASAGVGKLVVVDDDEVDSSNLQRQIIYRERDLQLAKTEATVKQLSELNSMIQVRALHKRLDKAQLQLEVMLADVVLDCTDNMPTRQLINQVCFEQATPLISAAAIGWQGQFAVFDYQANSRADGEEGKACYRCLYPFDELQQTQKCSESGVVGPVVGTLGNYQALAAIQKLATGQFHVETAKLHLFDGLKMQWQTMGISKDQQCQVCAQDQSAS</sequence>
<dbReference type="GO" id="GO:0046872">
    <property type="term" value="F:metal ion binding"/>
    <property type="evidence" value="ECO:0007669"/>
    <property type="project" value="UniProtKB-KW"/>
</dbReference>
<evidence type="ECO:0000313" key="8">
    <source>
        <dbReference type="Proteomes" id="UP000572722"/>
    </source>
</evidence>
<feature type="binding site" evidence="4">
    <location>
        <position position="255"/>
    </location>
    <ligand>
        <name>Zn(2+)</name>
        <dbReference type="ChEBI" id="CHEBI:29105"/>
    </ligand>
</feature>
<feature type="binding site" evidence="3">
    <location>
        <position position="12"/>
    </location>
    <ligand>
        <name>ATP</name>
        <dbReference type="ChEBI" id="CHEBI:30616"/>
    </ligand>
</feature>
<keyword evidence="4" id="KW-0479">Metal-binding</keyword>
<gene>
    <name evidence="7" type="primary">thiF</name>
    <name evidence="7" type="ORF">F0237_23425</name>
</gene>
<proteinExistence type="inferred from homology"/>
<dbReference type="Proteomes" id="UP000572722">
    <property type="component" value="Unassembled WGS sequence"/>
</dbReference>
<protein>
    <submittedName>
        <fullName evidence="7">Thiazole biosynthesis adenylyltransferase ThiF</fullName>
    </submittedName>
</protein>